<dbReference type="Proteomes" id="UP000046373">
    <property type="component" value="Unassembled WGS sequence"/>
</dbReference>
<evidence type="ECO:0000313" key="3">
    <source>
        <dbReference type="Proteomes" id="UP000046373"/>
    </source>
</evidence>
<dbReference type="AlphaFoldDB" id="A0A090FMV5"/>
<protein>
    <submittedName>
        <fullName evidence="2">Uncharacterized protein</fullName>
    </submittedName>
</protein>
<dbReference type="EMBL" id="CCNB01000043">
    <property type="protein sequence ID" value="CDX43046.1"/>
    <property type="molecule type" value="Genomic_DNA"/>
</dbReference>
<name>A0A090FMV5_MESPL</name>
<reference evidence="2 3" key="1">
    <citation type="submission" date="2014-08" db="EMBL/GenBank/DDBJ databases">
        <authorList>
            <person name="Moulin Lionel"/>
        </authorList>
    </citation>
    <scope>NUCLEOTIDE SEQUENCE [LARGE SCALE GENOMIC DNA]</scope>
</reference>
<proteinExistence type="predicted"/>
<evidence type="ECO:0000313" key="2">
    <source>
        <dbReference type="EMBL" id="CDX43046.1"/>
    </source>
</evidence>
<feature type="region of interest" description="Disordered" evidence="1">
    <location>
        <begin position="1"/>
        <end position="30"/>
    </location>
</feature>
<feature type="compositionally biased region" description="Low complexity" evidence="1">
    <location>
        <begin position="1"/>
        <end position="21"/>
    </location>
</feature>
<sequence length="73" mass="7719">MCWSASFPASSSARSPRTNPRQSANSEGGLPAAFFSSVKSGYDRLAGVAVPGRLDYMEANELSPDALSARLPR</sequence>
<evidence type="ECO:0000256" key="1">
    <source>
        <dbReference type="SAM" id="MobiDB-lite"/>
    </source>
</evidence>
<gene>
    <name evidence="2" type="ORF">MPLDJ20_60091</name>
</gene>
<accession>A0A090FMV5</accession>
<organism evidence="2 3">
    <name type="scientific">Mesorhizobium plurifarium</name>
    <dbReference type="NCBI Taxonomy" id="69974"/>
    <lineage>
        <taxon>Bacteria</taxon>
        <taxon>Pseudomonadati</taxon>
        <taxon>Pseudomonadota</taxon>
        <taxon>Alphaproteobacteria</taxon>
        <taxon>Hyphomicrobiales</taxon>
        <taxon>Phyllobacteriaceae</taxon>
        <taxon>Mesorhizobium</taxon>
    </lineage>
</organism>